<dbReference type="InterPro" id="IPR011009">
    <property type="entry name" value="Kinase-like_dom_sf"/>
</dbReference>
<comment type="caution">
    <text evidence="2">The sequence shown here is derived from an EMBL/GenBank/DDBJ whole genome shotgun (WGS) entry which is preliminary data.</text>
</comment>
<feature type="chain" id="PRO_5046500143" description="Protein kinase domain-containing protein" evidence="1">
    <location>
        <begin position="30"/>
        <end position="165"/>
    </location>
</feature>
<evidence type="ECO:0000313" key="3">
    <source>
        <dbReference type="Proteomes" id="UP001610446"/>
    </source>
</evidence>
<organism evidence="2 3">
    <name type="scientific">Aspergillus pseudoustus</name>
    <dbReference type="NCBI Taxonomy" id="1810923"/>
    <lineage>
        <taxon>Eukaryota</taxon>
        <taxon>Fungi</taxon>
        <taxon>Dikarya</taxon>
        <taxon>Ascomycota</taxon>
        <taxon>Pezizomycotina</taxon>
        <taxon>Eurotiomycetes</taxon>
        <taxon>Eurotiomycetidae</taxon>
        <taxon>Eurotiales</taxon>
        <taxon>Aspergillaceae</taxon>
        <taxon>Aspergillus</taxon>
        <taxon>Aspergillus subgen. Nidulantes</taxon>
    </lineage>
</organism>
<feature type="signal peptide" evidence="1">
    <location>
        <begin position="1"/>
        <end position="29"/>
    </location>
</feature>
<gene>
    <name evidence="2" type="ORF">BJY01DRAFT_207066</name>
</gene>
<dbReference type="Proteomes" id="UP001610446">
    <property type="component" value="Unassembled WGS sequence"/>
</dbReference>
<keyword evidence="1" id="KW-0732">Signal</keyword>
<evidence type="ECO:0008006" key="4">
    <source>
        <dbReference type="Google" id="ProtNLM"/>
    </source>
</evidence>
<dbReference type="SUPFAM" id="SSF56112">
    <property type="entry name" value="Protein kinase-like (PK-like)"/>
    <property type="match status" value="1"/>
</dbReference>
<protein>
    <recommendedName>
        <fullName evidence="4">Protein kinase domain-containing protein</fullName>
    </recommendedName>
</protein>
<dbReference type="EMBL" id="JBFXLU010000021">
    <property type="protein sequence ID" value="KAL2853223.1"/>
    <property type="molecule type" value="Genomic_DNA"/>
</dbReference>
<dbReference type="Gene3D" id="1.10.510.10">
    <property type="entry name" value="Transferase(Phosphotransferase) domain 1"/>
    <property type="match status" value="1"/>
</dbReference>
<evidence type="ECO:0000313" key="2">
    <source>
        <dbReference type="EMBL" id="KAL2853223.1"/>
    </source>
</evidence>
<proteinExistence type="predicted"/>
<name>A0ABR4KLR0_9EURO</name>
<reference evidence="2 3" key="1">
    <citation type="submission" date="2024-07" db="EMBL/GenBank/DDBJ databases">
        <title>Section-level genome sequencing and comparative genomics of Aspergillus sections Usti and Cavernicolus.</title>
        <authorList>
            <consortium name="Lawrence Berkeley National Laboratory"/>
            <person name="Nybo J.L."/>
            <person name="Vesth T.C."/>
            <person name="Theobald S."/>
            <person name="Frisvad J.C."/>
            <person name="Larsen T.O."/>
            <person name="Kjaerboelling I."/>
            <person name="Rothschild-Mancinelli K."/>
            <person name="Lyhne E.K."/>
            <person name="Kogle M.E."/>
            <person name="Barry K."/>
            <person name="Clum A."/>
            <person name="Na H."/>
            <person name="Ledsgaard L."/>
            <person name="Lin J."/>
            <person name="Lipzen A."/>
            <person name="Kuo A."/>
            <person name="Riley R."/>
            <person name="Mondo S."/>
            <person name="Labutti K."/>
            <person name="Haridas S."/>
            <person name="Pangalinan J."/>
            <person name="Salamov A.A."/>
            <person name="Simmons B.A."/>
            <person name="Magnuson J.K."/>
            <person name="Chen J."/>
            <person name="Drula E."/>
            <person name="Henrissat B."/>
            <person name="Wiebenga A."/>
            <person name="Lubbers R.J."/>
            <person name="Gomes A.C."/>
            <person name="Makela M.R."/>
            <person name="Stajich J."/>
            <person name="Grigoriev I.V."/>
            <person name="Mortensen U.H."/>
            <person name="De Vries R.P."/>
            <person name="Baker S.E."/>
            <person name="Andersen M.R."/>
        </authorList>
    </citation>
    <scope>NUCLEOTIDE SEQUENCE [LARGE SCALE GENOMIC DNA]</scope>
    <source>
        <strain evidence="2 3">CBS 123904</strain>
    </source>
</reference>
<accession>A0ABR4KLR0</accession>
<evidence type="ECO:0000256" key="1">
    <source>
        <dbReference type="SAM" id="SignalP"/>
    </source>
</evidence>
<keyword evidence="3" id="KW-1185">Reference proteome</keyword>
<sequence>MMRDMGPKSDVWSLGCILVRLLAFGIGGASELKKFDTKLHQSDDGSGRHQQNRVYLVDPLRLNTHVETWLQELPTHKDTQLPLEACECLRDLLFQMLQIDMAKRLKSWRVEAELLGIRELLRPPLASELGVPSEPSRIFTSGSSSATCEGSISTTSIVNIIRGGV</sequence>